<feature type="coiled-coil region" evidence="1">
    <location>
        <begin position="161"/>
        <end position="228"/>
    </location>
</feature>
<dbReference type="EMBL" id="KV453935">
    <property type="protein sequence ID" value="ODV72248.1"/>
    <property type="molecule type" value="Genomic_DNA"/>
</dbReference>
<evidence type="ECO:0000313" key="5">
    <source>
        <dbReference type="Proteomes" id="UP000038830"/>
    </source>
</evidence>
<evidence type="ECO:0000313" key="4">
    <source>
        <dbReference type="EMBL" id="ODV72248.1"/>
    </source>
</evidence>
<dbReference type="AlphaFoldDB" id="A0A0H5C2R8"/>
<dbReference type="GeneID" id="30991687"/>
<reference evidence="5" key="2">
    <citation type="journal article" date="2015" name="J. Biotechnol.">
        <title>The structure of the Cyberlindnera jadinii genome and its relation to Candida utilis analyzed by the occurrence of single nucleotide polymorphisms.</title>
        <authorList>
            <person name="Rupp O."/>
            <person name="Brinkrolf K."/>
            <person name="Buerth C."/>
            <person name="Kunigo M."/>
            <person name="Schneider J."/>
            <person name="Jaenicke S."/>
            <person name="Goesmann A."/>
            <person name="Puehler A."/>
            <person name="Jaeger K.-E."/>
            <person name="Ernst J.F."/>
        </authorList>
    </citation>
    <scope>NUCLEOTIDE SEQUENCE [LARGE SCALE GENOMIC DNA]</scope>
    <source>
        <strain evidence="5">ATCC 18201 / CBS 1600 / BCRC 20928 / JCM 3617 / NBRC 0987 / NRRL Y-1542</strain>
    </source>
</reference>
<sequence length="255" mass="28805">MSEPSTPPNEQAEDKQQVDTTDEQIDNLLREVEELKASSPIKPIQRDDDETSDGEREVQKDDVALSDHSSHRDSTTQTDVDVVDVDVKATVGDTTANGVKENGVIESTNGANKANVEPAQQARKDIPKSVSQALFTPLKVMRVRERDSAPKFVGIKSKDEDEQSRKKIESLQQREQELAQKTRKLQKEIDYLNNLIDTAGVSSDLTELRKLKYAIERLNSFLDQKEKEKYEVGIQLTRALRKRVDSGDYGEFWSN</sequence>
<keyword evidence="1" id="KW-0175">Coiled coil</keyword>
<dbReference type="RefSeq" id="XP_020069287.1">
    <property type="nucleotide sequence ID" value="XM_020217291.1"/>
</dbReference>
<dbReference type="Gene3D" id="1.20.5.170">
    <property type="match status" value="1"/>
</dbReference>
<evidence type="ECO:0000256" key="2">
    <source>
        <dbReference type="SAM" id="MobiDB-lite"/>
    </source>
</evidence>
<dbReference type="OMA" id="KYEVGIQ"/>
<reference evidence="4 6" key="3">
    <citation type="journal article" date="2016" name="Proc. Natl. Acad. Sci. U.S.A.">
        <title>Comparative genomics of biotechnologically important yeasts.</title>
        <authorList>
            <person name="Riley R."/>
            <person name="Haridas S."/>
            <person name="Wolfe K.H."/>
            <person name="Lopes M.R."/>
            <person name="Hittinger C.T."/>
            <person name="Goeker M."/>
            <person name="Salamov A.A."/>
            <person name="Wisecaver J.H."/>
            <person name="Long T.M."/>
            <person name="Calvey C.H."/>
            <person name="Aerts A.L."/>
            <person name="Barry K.W."/>
            <person name="Choi C."/>
            <person name="Clum A."/>
            <person name="Coughlan A.Y."/>
            <person name="Deshpande S."/>
            <person name="Douglass A.P."/>
            <person name="Hanson S.J."/>
            <person name="Klenk H.-P."/>
            <person name="LaButti K.M."/>
            <person name="Lapidus A."/>
            <person name="Lindquist E.A."/>
            <person name="Lipzen A.M."/>
            <person name="Meier-Kolthoff J.P."/>
            <person name="Ohm R.A."/>
            <person name="Otillar R.P."/>
            <person name="Pangilinan J.L."/>
            <person name="Peng Y."/>
            <person name="Rokas A."/>
            <person name="Rosa C.A."/>
            <person name="Scheuner C."/>
            <person name="Sibirny A.A."/>
            <person name="Slot J.C."/>
            <person name="Stielow J.B."/>
            <person name="Sun H."/>
            <person name="Kurtzman C.P."/>
            <person name="Blackwell M."/>
            <person name="Grigoriev I.V."/>
            <person name="Jeffries T.W."/>
        </authorList>
    </citation>
    <scope>NUCLEOTIDE SEQUENCE [LARGE SCALE GENOMIC DNA]</scope>
    <source>
        <strain evidence="6">ATCC 18201 / CBS 1600 / BCRC 20928 / JCM 3617 / NBRC 0987 / NRRL Y-1542</strain>
        <strain evidence="4">NRRL Y-1542</strain>
    </source>
</reference>
<feature type="compositionally biased region" description="Basic and acidic residues" evidence="2">
    <location>
        <begin position="53"/>
        <end position="74"/>
    </location>
</feature>
<gene>
    <name evidence="3" type="primary">BNI5</name>
    <name evidence="3" type="ORF">BN1211_2122</name>
    <name evidence="4" type="ORF">CYBJADRAFT_18810</name>
</gene>
<protein>
    <submittedName>
        <fullName evidence="3">BNI5 protein</fullName>
    </submittedName>
</protein>
<evidence type="ECO:0000313" key="3">
    <source>
        <dbReference type="EMBL" id="CEP21907.1"/>
    </source>
</evidence>
<feature type="region of interest" description="Disordered" evidence="2">
    <location>
        <begin position="1"/>
        <end position="80"/>
    </location>
</feature>
<evidence type="ECO:0000256" key="1">
    <source>
        <dbReference type="SAM" id="Coils"/>
    </source>
</evidence>
<evidence type="ECO:0000313" key="6">
    <source>
        <dbReference type="Proteomes" id="UP000094389"/>
    </source>
</evidence>
<keyword evidence="6" id="KW-1185">Reference proteome</keyword>
<dbReference type="OrthoDB" id="3993315at2759"/>
<dbReference type="Proteomes" id="UP000038830">
    <property type="component" value="Unassembled WGS sequence"/>
</dbReference>
<accession>A0A1E4RYA9</accession>
<dbReference type="Proteomes" id="UP000094389">
    <property type="component" value="Unassembled WGS sequence"/>
</dbReference>
<proteinExistence type="predicted"/>
<feature type="region of interest" description="Disordered" evidence="2">
    <location>
        <begin position="100"/>
        <end position="123"/>
    </location>
</feature>
<organism evidence="3 5">
    <name type="scientific">Cyberlindnera jadinii (strain ATCC 18201 / CBS 1600 / BCRC 20928 / JCM 3617 / NBRC 0987 / NRRL Y-1542)</name>
    <name type="common">Torula yeast</name>
    <name type="synonym">Candida utilis</name>
    <dbReference type="NCBI Taxonomy" id="983966"/>
    <lineage>
        <taxon>Eukaryota</taxon>
        <taxon>Fungi</taxon>
        <taxon>Dikarya</taxon>
        <taxon>Ascomycota</taxon>
        <taxon>Saccharomycotina</taxon>
        <taxon>Saccharomycetes</taxon>
        <taxon>Phaffomycetales</taxon>
        <taxon>Phaffomycetaceae</taxon>
        <taxon>Cyberlindnera</taxon>
    </lineage>
</organism>
<accession>A0A0H5C2R8</accession>
<name>A0A0H5C2R8_CYBJN</name>
<dbReference type="EMBL" id="CDQK01000002">
    <property type="protein sequence ID" value="CEP21907.1"/>
    <property type="molecule type" value="Genomic_DNA"/>
</dbReference>
<reference evidence="3" key="1">
    <citation type="submission" date="2014-12" db="EMBL/GenBank/DDBJ databases">
        <authorList>
            <person name="Jaenicke S."/>
        </authorList>
    </citation>
    <scope>NUCLEOTIDE SEQUENCE [LARGE SCALE GENOMIC DNA]</scope>
    <source>
        <strain evidence="3">CBS1600</strain>
    </source>
</reference>